<dbReference type="Proteomes" id="UP000663854">
    <property type="component" value="Unassembled WGS sequence"/>
</dbReference>
<dbReference type="EC" id="2.7.7.7" evidence="2"/>
<keyword evidence="3" id="KW-0239">DNA-directed DNA polymerase</keyword>
<sequence>MPYKNSDIQNILPENEVHWKIIYCPKRRITHNEYRISIELKDKKRQYTCVSFEQLFELLEKTPIEKRCFYEHISRGDTVKLYLDYEYYKNHRNAMIDVNKALLCIQQLFINVIQVLSNNKNIFIHDVIVLESSSDEKESYHIIFNNENIRFLDNQSVYLFVTEVFRIILLATITHECLRNKNYIDKKLNNESNLMEVINAFNCVWLEWFACIDCKIKNMELNVCDVCNLFVHDQKGYIIPCVDLKVYGIEQDFRMFMCTKRGEERPLIKIITIIMYSNLASNTGKELSINLRKETLQKSLVTEPAGNNSHYVDVNGIWKWAKLIGIDMKKEREQSSEDKQDVQKKHLSLNEHKILARSEHEIYAEVWTKTYLNSIGSSGVIHSIKTGKHARLIMCNIRNMNTCKELHEDYINDSTIYVNLKERLFSVRCNHIPCNKRPWVWQPLI</sequence>
<organism evidence="8 10">
    <name type="scientific">Rotaria sordida</name>
    <dbReference type="NCBI Taxonomy" id="392033"/>
    <lineage>
        <taxon>Eukaryota</taxon>
        <taxon>Metazoa</taxon>
        <taxon>Spiralia</taxon>
        <taxon>Gnathifera</taxon>
        <taxon>Rotifera</taxon>
        <taxon>Eurotatoria</taxon>
        <taxon>Bdelloidea</taxon>
        <taxon>Philodinida</taxon>
        <taxon>Philodinidae</taxon>
        <taxon>Rotaria</taxon>
    </lineage>
</organism>
<dbReference type="Proteomes" id="UP000663870">
    <property type="component" value="Unassembled WGS sequence"/>
</dbReference>
<evidence type="ECO:0000256" key="1">
    <source>
        <dbReference type="ARBA" id="ARBA00009762"/>
    </source>
</evidence>
<evidence type="ECO:0000313" key="9">
    <source>
        <dbReference type="EMBL" id="CAF1381581.1"/>
    </source>
</evidence>
<comment type="catalytic activity">
    <reaction evidence="5">
        <text>ssDNA + n NTP = ssDNA/pppN(pN)n-1 hybrid + (n-1) diphosphate.</text>
        <dbReference type="EC" id="2.7.7.102"/>
    </reaction>
</comment>
<keyword evidence="3" id="KW-0548">Nucleotidyltransferase</keyword>
<keyword evidence="11" id="KW-1185">Reference proteome</keyword>
<dbReference type="GO" id="GO:0006264">
    <property type="term" value="P:mitochondrial DNA replication"/>
    <property type="evidence" value="ECO:0007669"/>
    <property type="project" value="TreeGrafter"/>
</dbReference>
<evidence type="ECO:0000256" key="3">
    <source>
        <dbReference type="ARBA" id="ARBA00022932"/>
    </source>
</evidence>
<evidence type="ECO:0000256" key="6">
    <source>
        <dbReference type="ARBA" id="ARBA00044768"/>
    </source>
</evidence>
<dbReference type="GO" id="GO:0005634">
    <property type="term" value="C:nucleus"/>
    <property type="evidence" value="ECO:0007669"/>
    <property type="project" value="TreeGrafter"/>
</dbReference>
<accession>A0A814HGK5</accession>
<evidence type="ECO:0000256" key="5">
    <source>
        <dbReference type="ARBA" id="ARBA00044677"/>
    </source>
</evidence>
<dbReference type="PANTHER" id="PTHR31399:SF0">
    <property type="entry name" value="DNA-DIRECTED PRIMASE_POLYMERASE PROTEIN"/>
    <property type="match status" value="1"/>
</dbReference>
<dbReference type="GO" id="GO:0031297">
    <property type="term" value="P:replication fork processing"/>
    <property type="evidence" value="ECO:0007669"/>
    <property type="project" value="TreeGrafter"/>
</dbReference>
<dbReference type="GO" id="GO:0003682">
    <property type="term" value="F:chromatin binding"/>
    <property type="evidence" value="ECO:0007669"/>
    <property type="project" value="TreeGrafter"/>
</dbReference>
<dbReference type="GO" id="GO:0003887">
    <property type="term" value="F:DNA-directed DNA polymerase activity"/>
    <property type="evidence" value="ECO:0007669"/>
    <property type="project" value="UniProtKB-KW"/>
</dbReference>
<evidence type="ECO:0000313" key="8">
    <source>
        <dbReference type="EMBL" id="CAF1008747.1"/>
    </source>
</evidence>
<evidence type="ECO:0000313" key="10">
    <source>
        <dbReference type="Proteomes" id="UP000663854"/>
    </source>
</evidence>
<keyword evidence="3" id="KW-0808">Transferase</keyword>
<dbReference type="EC" id="2.7.7.102" evidence="6"/>
<dbReference type="AlphaFoldDB" id="A0A814HGK5"/>
<dbReference type="EMBL" id="CAJNOH010000347">
    <property type="protein sequence ID" value="CAF1008747.1"/>
    <property type="molecule type" value="Genomic_DNA"/>
</dbReference>
<reference evidence="8" key="1">
    <citation type="submission" date="2021-02" db="EMBL/GenBank/DDBJ databases">
        <authorList>
            <person name="Nowell W R."/>
        </authorList>
    </citation>
    <scope>NUCLEOTIDE SEQUENCE</scope>
</reference>
<evidence type="ECO:0000256" key="7">
    <source>
        <dbReference type="ARBA" id="ARBA00047303"/>
    </source>
</evidence>
<dbReference type="GO" id="GO:0009411">
    <property type="term" value="P:response to UV"/>
    <property type="evidence" value="ECO:0007669"/>
    <property type="project" value="TreeGrafter"/>
</dbReference>
<dbReference type="EMBL" id="CAJNOL010001555">
    <property type="protein sequence ID" value="CAF1381581.1"/>
    <property type="molecule type" value="Genomic_DNA"/>
</dbReference>
<proteinExistence type="inferred from homology"/>
<dbReference type="PANTHER" id="PTHR31399">
    <property type="entry name" value="DNA-DIRECTED PRIMASE / POLYMERASE PROTEIN"/>
    <property type="match status" value="1"/>
</dbReference>
<evidence type="ECO:0000256" key="4">
    <source>
        <dbReference type="ARBA" id="ARBA00026139"/>
    </source>
</evidence>
<dbReference type="GO" id="GO:0042276">
    <property type="term" value="P:error-prone translesion synthesis"/>
    <property type="evidence" value="ECO:0007669"/>
    <property type="project" value="InterPro"/>
</dbReference>
<evidence type="ECO:0000256" key="2">
    <source>
        <dbReference type="ARBA" id="ARBA00012417"/>
    </source>
</evidence>
<comment type="caution">
    <text evidence="8">The sequence shown here is derived from an EMBL/GenBank/DDBJ whole genome shotgun (WGS) entry which is preliminary data.</text>
</comment>
<dbReference type="GO" id="GO:0005759">
    <property type="term" value="C:mitochondrial matrix"/>
    <property type="evidence" value="ECO:0007669"/>
    <property type="project" value="TreeGrafter"/>
</dbReference>
<name>A0A814HGK5_9BILA</name>
<comment type="catalytic activity">
    <reaction evidence="7">
        <text>DNA(n) + a 2'-deoxyribonucleoside 5'-triphosphate = DNA(n+1) + diphosphate</text>
        <dbReference type="Rhea" id="RHEA:22508"/>
        <dbReference type="Rhea" id="RHEA-COMP:17339"/>
        <dbReference type="Rhea" id="RHEA-COMP:17340"/>
        <dbReference type="ChEBI" id="CHEBI:33019"/>
        <dbReference type="ChEBI" id="CHEBI:61560"/>
        <dbReference type="ChEBI" id="CHEBI:173112"/>
        <dbReference type="EC" id="2.7.7.7"/>
    </reaction>
    <physiologicalReaction direction="left-to-right" evidence="7">
        <dbReference type="Rhea" id="RHEA:22509"/>
    </physiologicalReaction>
</comment>
<comment type="similarity">
    <text evidence="1">Belongs to the eukaryotic-type primase small subunit family.</text>
</comment>
<protein>
    <recommendedName>
        <fullName evidence="4">DNA-directed primase/polymerase protein</fullName>
        <ecNumber evidence="6">2.7.7.102</ecNumber>
        <ecNumber evidence="2">2.7.7.7</ecNumber>
    </recommendedName>
</protein>
<evidence type="ECO:0000313" key="11">
    <source>
        <dbReference type="Proteomes" id="UP000663870"/>
    </source>
</evidence>
<dbReference type="InterPro" id="IPR044917">
    <property type="entry name" value="PRIMPOL"/>
</dbReference>
<gene>
    <name evidence="9" type="ORF">JXQ802_LOCUS33706</name>
    <name evidence="8" type="ORF">PYM288_LOCUS14996</name>
</gene>